<dbReference type="Pfam" id="PF04191">
    <property type="entry name" value="PEMT"/>
    <property type="match status" value="1"/>
</dbReference>
<dbReference type="InterPro" id="IPR001878">
    <property type="entry name" value="Znf_CCHC"/>
</dbReference>
<feature type="transmembrane region" description="Helical" evidence="11">
    <location>
        <begin position="200"/>
        <end position="219"/>
    </location>
</feature>
<dbReference type="Pfam" id="PF00098">
    <property type="entry name" value="zf-CCHC"/>
    <property type="match status" value="1"/>
</dbReference>
<comment type="subcellular location">
    <subcellularLocation>
        <location evidence="1">Endomembrane system</location>
        <topology evidence="1">Multi-pass membrane protein</topology>
    </subcellularLocation>
</comment>
<dbReference type="Gene3D" id="1.20.120.1630">
    <property type="match status" value="1"/>
</dbReference>
<dbReference type="PANTHER" id="PTHR35317">
    <property type="entry name" value="OS04G0629600 PROTEIN"/>
    <property type="match status" value="1"/>
</dbReference>
<organism evidence="13 14">
    <name type="scientific">Mikania micrantha</name>
    <name type="common">bitter vine</name>
    <dbReference type="NCBI Taxonomy" id="192012"/>
    <lineage>
        <taxon>Eukaryota</taxon>
        <taxon>Viridiplantae</taxon>
        <taxon>Streptophyta</taxon>
        <taxon>Embryophyta</taxon>
        <taxon>Tracheophyta</taxon>
        <taxon>Spermatophyta</taxon>
        <taxon>Magnoliopsida</taxon>
        <taxon>eudicotyledons</taxon>
        <taxon>Gunneridae</taxon>
        <taxon>Pentapetalae</taxon>
        <taxon>asterids</taxon>
        <taxon>campanulids</taxon>
        <taxon>Asterales</taxon>
        <taxon>Asteraceae</taxon>
        <taxon>Asteroideae</taxon>
        <taxon>Heliantheae alliance</taxon>
        <taxon>Eupatorieae</taxon>
        <taxon>Mikania</taxon>
    </lineage>
</organism>
<dbReference type="GO" id="GO:0003676">
    <property type="term" value="F:nucleic acid binding"/>
    <property type="evidence" value="ECO:0007669"/>
    <property type="project" value="InterPro"/>
</dbReference>
<dbReference type="GO" id="GO:0012505">
    <property type="term" value="C:endomembrane system"/>
    <property type="evidence" value="ECO:0007669"/>
    <property type="project" value="UniProtKB-SubCell"/>
</dbReference>
<feature type="compositionally biased region" description="Basic residues" evidence="10">
    <location>
        <begin position="655"/>
        <end position="671"/>
    </location>
</feature>
<feature type="transmembrane region" description="Helical" evidence="11">
    <location>
        <begin position="278"/>
        <end position="297"/>
    </location>
</feature>
<dbReference type="Pfam" id="PF14223">
    <property type="entry name" value="Retrotran_gag_2"/>
    <property type="match status" value="1"/>
</dbReference>
<feature type="region of interest" description="Disordered" evidence="10">
    <location>
        <begin position="645"/>
        <end position="672"/>
    </location>
</feature>
<evidence type="ECO:0000256" key="11">
    <source>
        <dbReference type="SAM" id="Phobius"/>
    </source>
</evidence>
<keyword evidence="9" id="KW-0479">Metal-binding</keyword>
<evidence type="ECO:0000313" key="14">
    <source>
        <dbReference type="Proteomes" id="UP000326396"/>
    </source>
</evidence>
<keyword evidence="8" id="KW-1208">Phospholipid metabolism</keyword>
<feature type="domain" description="CCHC-type" evidence="12">
    <location>
        <begin position="682"/>
        <end position="697"/>
    </location>
</feature>
<evidence type="ECO:0000256" key="9">
    <source>
        <dbReference type="PROSITE-ProRule" id="PRU00047"/>
    </source>
</evidence>
<evidence type="ECO:0000256" key="3">
    <source>
        <dbReference type="ARBA" id="ARBA00022692"/>
    </source>
</evidence>
<dbReference type="GO" id="GO:0006656">
    <property type="term" value="P:phosphatidylcholine biosynthetic process"/>
    <property type="evidence" value="ECO:0007669"/>
    <property type="project" value="UniProtKB-UniPathway"/>
</dbReference>
<evidence type="ECO:0000256" key="1">
    <source>
        <dbReference type="ARBA" id="ARBA00004127"/>
    </source>
</evidence>
<protein>
    <recommendedName>
        <fullName evidence="12">CCHC-type domain-containing protein</fullName>
    </recommendedName>
</protein>
<reference evidence="13 14" key="1">
    <citation type="submission" date="2019-05" db="EMBL/GenBank/DDBJ databases">
        <title>Mikania micrantha, genome provides insights into the molecular mechanism of rapid growth.</title>
        <authorList>
            <person name="Liu B."/>
        </authorList>
    </citation>
    <scope>NUCLEOTIDE SEQUENCE [LARGE SCALE GENOMIC DNA]</scope>
    <source>
        <strain evidence="13">NLD-2019</strain>
        <tissue evidence="13">Leaf</tissue>
    </source>
</reference>
<accession>A0A5N6M2U8</accession>
<keyword evidence="2" id="KW-0444">Lipid biosynthesis</keyword>
<comment type="caution">
    <text evidence="13">The sequence shown here is derived from an EMBL/GenBank/DDBJ whole genome shotgun (WGS) entry which is preliminary data.</text>
</comment>
<feature type="transmembrane region" description="Helical" evidence="11">
    <location>
        <begin position="240"/>
        <end position="258"/>
    </location>
</feature>
<dbReference type="OrthoDB" id="422086at2759"/>
<keyword evidence="9" id="KW-0862">Zinc</keyword>
<evidence type="ECO:0000259" key="12">
    <source>
        <dbReference type="PROSITE" id="PS50158"/>
    </source>
</evidence>
<feature type="transmembrane region" description="Helical" evidence="11">
    <location>
        <begin position="139"/>
        <end position="160"/>
    </location>
</feature>
<keyword evidence="6 11" id="KW-0472">Membrane</keyword>
<evidence type="ECO:0000256" key="4">
    <source>
        <dbReference type="ARBA" id="ARBA00022989"/>
    </source>
</evidence>
<keyword evidence="14" id="KW-1185">Reference proteome</keyword>
<evidence type="ECO:0000313" key="13">
    <source>
        <dbReference type="EMBL" id="KAD3068229.1"/>
    </source>
</evidence>
<evidence type="ECO:0000256" key="2">
    <source>
        <dbReference type="ARBA" id="ARBA00022516"/>
    </source>
</evidence>
<dbReference type="PANTHER" id="PTHR35317:SF27">
    <property type="entry name" value="RETROVIRUS-RELATED POL POLYPROTEIN FROM TRANSPOSON TNT 1-94"/>
    <property type="match status" value="1"/>
</dbReference>
<sequence length="780" mass="89999">MGSPVVVSLATNLSVFSPKISRISLRHFNKHLEGQLSTNNTFKMALQYPLSNATGLHPSRNRSQSVQPVRSSYSSTTGSIFDNPVVRNFDNFSLDALKKGLSELNPIRVLKWVIIGSIAAGSLKWAVNTLMSPFFWMYFSWTWVFWPWYIAIGLAIYGVYGFSKHIKGEASVIEQLAIVTSTFTWLTLVPPGYANGFLEGWPFVFFFVYHYFFLLNVSIRRRLYGDFYLREHDPKWDITTPIWQRVLFCVGVMVAHWFAAFEAPQLHLIPGGWRNLGIWGLIMSTVFLQYHSTLYLAKYSEKVVVPTAVVQFGPYRWIRHPIYASTGLLFLTYFIALHAPLSSLLVIAVCLMYYDQKAKLEEALMMDTFGDRYIEYMQKVRPPTTIVVATTNLSSLKPPLSPPPSLDLSSSTSSSLAPTAIVTIDSSVYDQFERRKMSEEKLKVPQFDGHYEHWSEMMEILLRAKKLWNLIDPGIEEPPVGIAITEGQRKKLEELRLKDLQVKHYLYQAIDRVTFEQILDRSSSQSVWNCMKQRFEGNDRVKKSMLQKLRRDFEVLEMKNGESIKQYFARVLTIANQMRSNAELMPDIKIVEKILRILSDKYLFVVVSIEESRDIEKMTIDELQSTLLVHEQKLKRCEKEEEQALKVDESTSSRGRGRGRSSFRGRGRGRGRSFMNKETVECYNCHKLGHFQFDCPQWKENNYVEFDDSEEMLLMATVDEYKKEKILMMHMCGVKEKFTNFDSKILNSTLPTTLCFYNHHHTTYTSSVAATTVVVMKPPT</sequence>
<keyword evidence="7" id="KW-0594">Phospholipid biosynthesis</keyword>
<evidence type="ECO:0000256" key="6">
    <source>
        <dbReference type="ARBA" id="ARBA00023136"/>
    </source>
</evidence>
<keyword evidence="5" id="KW-0443">Lipid metabolism</keyword>
<dbReference type="Proteomes" id="UP000326396">
    <property type="component" value="Linkage Group LG7"/>
</dbReference>
<dbReference type="PROSITE" id="PS50158">
    <property type="entry name" value="ZF_CCHC"/>
    <property type="match status" value="1"/>
</dbReference>
<dbReference type="UniPathway" id="UPA00753"/>
<feature type="transmembrane region" description="Helical" evidence="11">
    <location>
        <begin position="328"/>
        <end position="354"/>
    </location>
</feature>
<keyword evidence="4 11" id="KW-1133">Transmembrane helix</keyword>
<proteinExistence type="predicted"/>
<feature type="transmembrane region" description="Helical" evidence="11">
    <location>
        <begin position="172"/>
        <end position="194"/>
    </location>
</feature>
<dbReference type="GO" id="GO:0008270">
    <property type="term" value="F:zinc ion binding"/>
    <property type="evidence" value="ECO:0007669"/>
    <property type="project" value="UniProtKB-KW"/>
</dbReference>
<dbReference type="InterPro" id="IPR007318">
    <property type="entry name" value="Phopholipid_MeTrfase"/>
</dbReference>
<evidence type="ECO:0000256" key="5">
    <source>
        <dbReference type="ARBA" id="ARBA00023098"/>
    </source>
</evidence>
<evidence type="ECO:0000256" key="7">
    <source>
        <dbReference type="ARBA" id="ARBA00023209"/>
    </source>
</evidence>
<dbReference type="Gene3D" id="4.10.60.10">
    <property type="entry name" value="Zinc finger, CCHC-type"/>
    <property type="match status" value="1"/>
</dbReference>
<evidence type="ECO:0000256" key="8">
    <source>
        <dbReference type="ARBA" id="ARBA00023264"/>
    </source>
</evidence>
<dbReference type="SMART" id="SM00343">
    <property type="entry name" value="ZnF_C2HC"/>
    <property type="match status" value="1"/>
</dbReference>
<keyword evidence="9" id="KW-0863">Zinc-finger</keyword>
<evidence type="ECO:0000256" key="10">
    <source>
        <dbReference type="SAM" id="MobiDB-lite"/>
    </source>
</evidence>
<dbReference type="EMBL" id="SZYD01000017">
    <property type="protein sequence ID" value="KAD3068229.1"/>
    <property type="molecule type" value="Genomic_DNA"/>
</dbReference>
<gene>
    <name evidence="13" type="ORF">E3N88_36109</name>
</gene>
<keyword evidence="3 11" id="KW-0812">Transmembrane</keyword>
<dbReference type="AlphaFoldDB" id="A0A5N6M2U8"/>
<dbReference type="SUPFAM" id="SSF57756">
    <property type="entry name" value="Retrovirus zinc finger-like domains"/>
    <property type="match status" value="1"/>
</dbReference>
<dbReference type="InterPro" id="IPR036875">
    <property type="entry name" value="Znf_CCHC_sf"/>
</dbReference>
<name>A0A5N6M2U8_9ASTR</name>